<feature type="transmembrane region" description="Helical" evidence="2">
    <location>
        <begin position="68"/>
        <end position="89"/>
    </location>
</feature>
<gene>
    <name evidence="3" type="ORF">BGW38_006622</name>
</gene>
<dbReference type="Proteomes" id="UP000780801">
    <property type="component" value="Unassembled WGS sequence"/>
</dbReference>
<dbReference type="InterPro" id="IPR036259">
    <property type="entry name" value="MFS_trans_sf"/>
</dbReference>
<sequence>MSTVNHNDHNEPEEEHLSGKAFDSSKWTKKEFTFFLVFGLLATYLFSLDYNLNYMIVNIPLNQFNSASLAAIAPTISSILTILLVPFFAKFSDVIGRAQVLTFVLFFK</sequence>
<keyword evidence="2" id="KW-0812">Transmembrane</keyword>
<keyword evidence="4" id="KW-1185">Reference proteome</keyword>
<feature type="region of interest" description="Disordered" evidence="1">
    <location>
        <begin position="1"/>
        <end position="21"/>
    </location>
</feature>
<feature type="non-terminal residue" evidence="3">
    <location>
        <position position="108"/>
    </location>
</feature>
<evidence type="ECO:0000313" key="3">
    <source>
        <dbReference type="EMBL" id="KAF9577888.1"/>
    </source>
</evidence>
<dbReference type="EMBL" id="JAABOA010004246">
    <property type="protein sequence ID" value="KAF9577888.1"/>
    <property type="molecule type" value="Genomic_DNA"/>
</dbReference>
<keyword evidence="2" id="KW-0472">Membrane</keyword>
<name>A0A9P6FM20_9FUNG</name>
<feature type="compositionally biased region" description="Basic and acidic residues" evidence="1">
    <location>
        <begin position="1"/>
        <end position="18"/>
    </location>
</feature>
<evidence type="ECO:0000313" key="4">
    <source>
        <dbReference type="Proteomes" id="UP000780801"/>
    </source>
</evidence>
<evidence type="ECO:0000256" key="1">
    <source>
        <dbReference type="SAM" id="MobiDB-lite"/>
    </source>
</evidence>
<comment type="caution">
    <text evidence="3">The sequence shown here is derived from an EMBL/GenBank/DDBJ whole genome shotgun (WGS) entry which is preliminary data.</text>
</comment>
<evidence type="ECO:0000256" key="2">
    <source>
        <dbReference type="SAM" id="Phobius"/>
    </source>
</evidence>
<dbReference type="SUPFAM" id="SSF103473">
    <property type="entry name" value="MFS general substrate transporter"/>
    <property type="match status" value="1"/>
</dbReference>
<protein>
    <submittedName>
        <fullName evidence="3">Uncharacterized protein</fullName>
    </submittedName>
</protein>
<dbReference type="OrthoDB" id="4078873at2759"/>
<dbReference type="AlphaFoldDB" id="A0A9P6FM20"/>
<accession>A0A9P6FM20</accession>
<keyword evidence="2" id="KW-1133">Transmembrane helix</keyword>
<reference evidence="3" key="1">
    <citation type="journal article" date="2020" name="Fungal Divers.">
        <title>Resolving the Mortierellaceae phylogeny through synthesis of multi-gene phylogenetics and phylogenomics.</title>
        <authorList>
            <person name="Vandepol N."/>
            <person name="Liber J."/>
            <person name="Desiro A."/>
            <person name="Na H."/>
            <person name="Kennedy M."/>
            <person name="Barry K."/>
            <person name="Grigoriev I.V."/>
            <person name="Miller A.N."/>
            <person name="O'Donnell K."/>
            <person name="Stajich J.E."/>
            <person name="Bonito G."/>
        </authorList>
    </citation>
    <scope>NUCLEOTIDE SEQUENCE</scope>
    <source>
        <strain evidence="3">KOD1015</strain>
    </source>
</reference>
<proteinExistence type="predicted"/>
<organism evidence="3 4">
    <name type="scientific">Lunasporangiospora selenospora</name>
    <dbReference type="NCBI Taxonomy" id="979761"/>
    <lineage>
        <taxon>Eukaryota</taxon>
        <taxon>Fungi</taxon>
        <taxon>Fungi incertae sedis</taxon>
        <taxon>Mucoromycota</taxon>
        <taxon>Mortierellomycotina</taxon>
        <taxon>Mortierellomycetes</taxon>
        <taxon>Mortierellales</taxon>
        <taxon>Mortierellaceae</taxon>
        <taxon>Lunasporangiospora</taxon>
    </lineage>
</organism>
<feature type="transmembrane region" description="Helical" evidence="2">
    <location>
        <begin position="32"/>
        <end position="48"/>
    </location>
</feature>